<dbReference type="GO" id="GO:0016846">
    <property type="term" value="F:carbon-sulfur lyase activity"/>
    <property type="evidence" value="ECO:0007669"/>
    <property type="project" value="InterPro"/>
</dbReference>
<dbReference type="Gene3D" id="2.170.150.70">
    <property type="match status" value="2"/>
</dbReference>
<feature type="domain" description="CENP-V/GFA" evidence="4">
    <location>
        <begin position="7"/>
        <end position="111"/>
    </location>
</feature>
<comment type="caution">
    <text evidence="5">The sequence shown here is derived from an EMBL/GenBank/DDBJ whole genome shotgun (WGS) entry which is preliminary data.</text>
</comment>
<sequence>MADLQTYRGNCHCGRFRFTLTVPEIQSAIRCSCGLCEKKGYLWLVPPKGSFQVTKDDENLSHYYCKSLHDQFCNYCGTGVVGEHLTGPLSGQLAVNVRAIQGVNPFKIQYDNLFPFHSCRVTTSHAEEDKQQTRNPSRSEPQAQHLFSCHCAAVQAELFTPLQEQEVKEDNCSSCVRNAYIGVYPTKDQVKLRGMEDTFEYKKAPGYSGISHCKTCGVMVFSNIYGPPISIFDKLPAERKELALAVYHKNLNLKPLNVRTVEGLDLGSITIERTDEGTDGYALDE</sequence>
<proteinExistence type="inferred from homology"/>
<evidence type="ECO:0000259" key="4">
    <source>
        <dbReference type="PROSITE" id="PS51891"/>
    </source>
</evidence>
<dbReference type="InterPro" id="IPR011057">
    <property type="entry name" value="Mss4-like_sf"/>
</dbReference>
<dbReference type="InterPro" id="IPR006913">
    <property type="entry name" value="CENP-V/GFA"/>
</dbReference>
<dbReference type="InterPro" id="IPR052355">
    <property type="entry name" value="CENP-V-like"/>
</dbReference>
<dbReference type="PANTHER" id="PTHR28620">
    <property type="entry name" value="CENTROMERE PROTEIN V"/>
    <property type="match status" value="1"/>
</dbReference>
<dbReference type="RefSeq" id="XP_040773709.1">
    <property type="nucleotide sequence ID" value="XM_040917646.1"/>
</dbReference>
<evidence type="ECO:0000313" key="6">
    <source>
        <dbReference type="Proteomes" id="UP000803844"/>
    </source>
</evidence>
<evidence type="ECO:0000256" key="3">
    <source>
        <dbReference type="ARBA" id="ARBA00022833"/>
    </source>
</evidence>
<dbReference type="AlphaFoldDB" id="A0A9P4XXS5"/>
<feature type="domain" description="CENP-V/GFA" evidence="4">
    <location>
        <begin position="145"/>
        <end position="257"/>
    </location>
</feature>
<dbReference type="Proteomes" id="UP000803844">
    <property type="component" value="Unassembled WGS sequence"/>
</dbReference>
<evidence type="ECO:0000256" key="2">
    <source>
        <dbReference type="ARBA" id="ARBA00022723"/>
    </source>
</evidence>
<keyword evidence="3" id="KW-0862">Zinc</keyword>
<name>A0A9P4XXS5_CRYP1</name>
<reference evidence="5" key="1">
    <citation type="journal article" date="2020" name="Phytopathology">
        <title>Genome sequence of the chestnut blight fungus Cryphonectria parasitica EP155: A fundamental resource for an archetypical invasive plant pathogen.</title>
        <authorList>
            <person name="Crouch J.A."/>
            <person name="Dawe A."/>
            <person name="Aerts A."/>
            <person name="Barry K."/>
            <person name="Churchill A.C.L."/>
            <person name="Grimwood J."/>
            <person name="Hillman B."/>
            <person name="Milgroom M.G."/>
            <person name="Pangilinan J."/>
            <person name="Smith M."/>
            <person name="Salamov A."/>
            <person name="Schmutz J."/>
            <person name="Yadav J."/>
            <person name="Grigoriev I.V."/>
            <person name="Nuss D."/>
        </authorList>
    </citation>
    <scope>NUCLEOTIDE SEQUENCE</scope>
    <source>
        <strain evidence="5">EP155</strain>
    </source>
</reference>
<dbReference type="GO" id="GO:0046872">
    <property type="term" value="F:metal ion binding"/>
    <property type="evidence" value="ECO:0007669"/>
    <property type="project" value="UniProtKB-KW"/>
</dbReference>
<dbReference type="OrthoDB" id="2993351at2759"/>
<dbReference type="PANTHER" id="PTHR28620:SF1">
    <property type="entry name" value="CENP-V_GFA DOMAIN-CONTAINING PROTEIN"/>
    <property type="match status" value="1"/>
</dbReference>
<gene>
    <name evidence="5" type="ORF">M406DRAFT_264248</name>
</gene>
<evidence type="ECO:0000256" key="1">
    <source>
        <dbReference type="ARBA" id="ARBA00005495"/>
    </source>
</evidence>
<protein>
    <recommendedName>
        <fullName evidence="4">CENP-V/GFA domain-containing protein</fullName>
    </recommendedName>
</protein>
<dbReference type="GeneID" id="63834775"/>
<keyword evidence="2" id="KW-0479">Metal-binding</keyword>
<evidence type="ECO:0000313" key="5">
    <source>
        <dbReference type="EMBL" id="KAF3762730.1"/>
    </source>
</evidence>
<keyword evidence="6" id="KW-1185">Reference proteome</keyword>
<dbReference type="PROSITE" id="PS51891">
    <property type="entry name" value="CENP_V_GFA"/>
    <property type="match status" value="2"/>
</dbReference>
<dbReference type="EMBL" id="MU032350">
    <property type="protein sequence ID" value="KAF3762730.1"/>
    <property type="molecule type" value="Genomic_DNA"/>
</dbReference>
<dbReference type="SUPFAM" id="SSF51316">
    <property type="entry name" value="Mss4-like"/>
    <property type="match status" value="2"/>
</dbReference>
<accession>A0A9P4XXS5</accession>
<comment type="similarity">
    <text evidence="1">Belongs to the Gfa family.</text>
</comment>
<dbReference type="Pfam" id="PF04828">
    <property type="entry name" value="GFA"/>
    <property type="match status" value="1"/>
</dbReference>
<organism evidence="5 6">
    <name type="scientific">Cryphonectria parasitica (strain ATCC 38755 / EP155)</name>
    <dbReference type="NCBI Taxonomy" id="660469"/>
    <lineage>
        <taxon>Eukaryota</taxon>
        <taxon>Fungi</taxon>
        <taxon>Dikarya</taxon>
        <taxon>Ascomycota</taxon>
        <taxon>Pezizomycotina</taxon>
        <taxon>Sordariomycetes</taxon>
        <taxon>Sordariomycetidae</taxon>
        <taxon>Diaporthales</taxon>
        <taxon>Cryphonectriaceae</taxon>
        <taxon>Cryphonectria-Endothia species complex</taxon>
        <taxon>Cryphonectria</taxon>
    </lineage>
</organism>